<dbReference type="InterPro" id="IPR036514">
    <property type="entry name" value="SGNH_hydro_sf"/>
</dbReference>
<dbReference type="Gene3D" id="3.40.50.1110">
    <property type="entry name" value="SGNH hydrolase"/>
    <property type="match status" value="1"/>
</dbReference>
<gene>
    <name evidence="3" type="ORF">ESB00_17640</name>
</gene>
<evidence type="ECO:0000313" key="3">
    <source>
        <dbReference type="EMBL" id="RXK53516.1"/>
    </source>
</evidence>
<keyword evidence="4" id="KW-1185">Reference proteome</keyword>
<dbReference type="InterPro" id="IPR013830">
    <property type="entry name" value="SGNH_hydro"/>
</dbReference>
<feature type="domain" description="SGNH hydrolase-type esterase" evidence="2">
    <location>
        <begin position="201"/>
        <end position="391"/>
    </location>
</feature>
<dbReference type="InterPro" id="IPR053140">
    <property type="entry name" value="GDSL_Rv0518-like"/>
</dbReference>
<dbReference type="PANTHER" id="PTHR43784">
    <property type="entry name" value="GDSL-LIKE LIPASE/ACYLHYDROLASE, PUTATIVE (AFU_ORTHOLOGUE AFUA_2G00820)-RELATED"/>
    <property type="match status" value="1"/>
</dbReference>
<dbReference type="OrthoDB" id="1828825at2"/>
<name>A0A4V1M623_9BACT</name>
<comment type="caution">
    <text evidence="3">The sequence shown here is derived from an EMBL/GenBank/DDBJ whole genome shotgun (WGS) entry which is preliminary data.</text>
</comment>
<keyword evidence="1" id="KW-0732">Signal</keyword>
<dbReference type="AlphaFoldDB" id="A0A4V1M623"/>
<evidence type="ECO:0000313" key="4">
    <source>
        <dbReference type="Proteomes" id="UP000290218"/>
    </source>
</evidence>
<protein>
    <submittedName>
        <fullName evidence="3">SGNH/GDSL hydrolase family protein</fullName>
    </submittedName>
</protein>
<dbReference type="EMBL" id="SDHX01000002">
    <property type="protein sequence ID" value="RXK53516.1"/>
    <property type="molecule type" value="Genomic_DNA"/>
</dbReference>
<dbReference type="CDD" id="cd01830">
    <property type="entry name" value="XynE_like"/>
    <property type="match status" value="1"/>
</dbReference>
<feature type="chain" id="PRO_5020185606" evidence="1">
    <location>
        <begin position="20"/>
        <end position="403"/>
    </location>
</feature>
<dbReference type="GO" id="GO:0016788">
    <property type="term" value="F:hydrolase activity, acting on ester bonds"/>
    <property type="evidence" value="ECO:0007669"/>
    <property type="project" value="UniProtKB-ARBA"/>
</dbReference>
<dbReference type="Proteomes" id="UP000290218">
    <property type="component" value="Unassembled WGS sequence"/>
</dbReference>
<dbReference type="PANTHER" id="PTHR43784:SF2">
    <property type="entry name" value="GDSL-LIKE LIPASE_ACYLHYDROLASE, PUTATIVE (AFU_ORTHOLOGUE AFUA_2G00820)-RELATED"/>
    <property type="match status" value="1"/>
</dbReference>
<reference evidence="3 4" key="1">
    <citation type="submission" date="2019-01" db="EMBL/GenBank/DDBJ databases">
        <title>Lacunisphaera sp. strain TWA-58.</title>
        <authorList>
            <person name="Chen W.-M."/>
        </authorList>
    </citation>
    <scope>NUCLEOTIDE SEQUENCE [LARGE SCALE GENOMIC DNA]</scope>
    <source>
        <strain evidence="3 4">TWA-58</strain>
    </source>
</reference>
<dbReference type="RefSeq" id="WP_129049253.1">
    <property type="nucleotide sequence ID" value="NZ_SDHX01000002.1"/>
</dbReference>
<organism evidence="3 4">
    <name type="scientific">Oleiharenicola lentus</name>
    <dbReference type="NCBI Taxonomy" id="2508720"/>
    <lineage>
        <taxon>Bacteria</taxon>
        <taxon>Pseudomonadati</taxon>
        <taxon>Verrucomicrobiota</taxon>
        <taxon>Opitutia</taxon>
        <taxon>Opitutales</taxon>
        <taxon>Opitutaceae</taxon>
        <taxon>Oleiharenicola</taxon>
    </lineage>
</organism>
<evidence type="ECO:0000256" key="1">
    <source>
        <dbReference type="SAM" id="SignalP"/>
    </source>
</evidence>
<sequence>MKRLLLLTGWLLGLASVLASEPTGRWVATWATSQQLTEKGNLPPEPGFTEATVRQKLRVSIGGEKLRVRFSNEFGNSPLTIEAAHVALAEGFADAKIQPGSSRALTFRGAASVTLHSGATVISDPVDLALAPMADVAITTVTKASPSDVTGHPGSRTTSYFAYGGAAPDAADLPEAKRTDHWYFMCSLDVWTRRPAAAVAILGDSITDGRGSTTNGNDRWPDILSQRLRANPATADVAVLNHGVGGGRVLRDGLGISALRRFDRDIIAQPGVKWLIILEGVNDLGTSSPETVAATAQELISAYDQMITRAHDHGIKVYGATIMPLGGFKNYDTPEREAARQTVNAWIRRSGRFDAVIDFDAVARDPANPARLSAATDGGDHLHLSAPGYKVIAESIDLGLFTR</sequence>
<evidence type="ECO:0000259" key="2">
    <source>
        <dbReference type="Pfam" id="PF13472"/>
    </source>
</evidence>
<dbReference type="SUPFAM" id="SSF52266">
    <property type="entry name" value="SGNH hydrolase"/>
    <property type="match status" value="1"/>
</dbReference>
<accession>A0A4V1M623</accession>
<feature type="signal peptide" evidence="1">
    <location>
        <begin position="1"/>
        <end position="19"/>
    </location>
</feature>
<proteinExistence type="predicted"/>
<keyword evidence="3" id="KW-0378">Hydrolase</keyword>
<dbReference type="Pfam" id="PF13472">
    <property type="entry name" value="Lipase_GDSL_2"/>
    <property type="match status" value="1"/>
</dbReference>